<organism evidence="4 5">
    <name type="scientific">Sordaria brevicollis</name>
    <dbReference type="NCBI Taxonomy" id="83679"/>
    <lineage>
        <taxon>Eukaryota</taxon>
        <taxon>Fungi</taxon>
        <taxon>Dikarya</taxon>
        <taxon>Ascomycota</taxon>
        <taxon>Pezizomycotina</taxon>
        <taxon>Sordariomycetes</taxon>
        <taxon>Sordariomycetidae</taxon>
        <taxon>Sordariales</taxon>
        <taxon>Sordariaceae</taxon>
        <taxon>Sordaria</taxon>
    </lineage>
</organism>
<feature type="region of interest" description="Disordered" evidence="1">
    <location>
        <begin position="51"/>
        <end position="72"/>
    </location>
</feature>
<sequence>MPSQSTPVVMTLSVMALAYLDAVSASPLPLIPPNTVDNTGMPANATAVIRSPQASTVRAPGDGAASGAATEGKPHYDANKNAGTALVILICVWVCVVWLFFTIGQQRDRSARREYRQTVKDSSRRGGESEA</sequence>
<reference evidence="4" key="2">
    <citation type="submission" date="2023-07" db="EMBL/GenBank/DDBJ databases">
        <authorList>
            <consortium name="Lawrence Berkeley National Laboratory"/>
            <person name="Haridas S."/>
            <person name="Hensen N."/>
            <person name="Bonometti L."/>
            <person name="Westerberg I."/>
            <person name="Brannstrom I.O."/>
            <person name="Guillou S."/>
            <person name="Cros-Aarteil S."/>
            <person name="Calhoun S."/>
            <person name="Kuo A."/>
            <person name="Mondo S."/>
            <person name="Pangilinan J."/>
            <person name="Riley R."/>
            <person name="LaButti K."/>
            <person name="Andreopoulos B."/>
            <person name="Lipzen A."/>
            <person name="Chen C."/>
            <person name="Yanf M."/>
            <person name="Daum C."/>
            <person name="Ng V."/>
            <person name="Clum A."/>
            <person name="Steindorff A."/>
            <person name="Ohm R."/>
            <person name="Martin F."/>
            <person name="Silar P."/>
            <person name="Natvig D."/>
            <person name="Lalanne C."/>
            <person name="Gautier V."/>
            <person name="Ament-velasquez S.L."/>
            <person name="Kruys A."/>
            <person name="Hutchinson M.I."/>
            <person name="Powell A.J."/>
            <person name="Barry K."/>
            <person name="Miller A.N."/>
            <person name="Grigoriev I.V."/>
            <person name="Debuchy R."/>
            <person name="Gladieux P."/>
            <person name="Thoren M.H."/>
            <person name="Johannesson H."/>
        </authorList>
    </citation>
    <scope>NUCLEOTIDE SEQUENCE</scope>
    <source>
        <strain evidence="4">FGSC 1904</strain>
    </source>
</reference>
<evidence type="ECO:0000313" key="4">
    <source>
        <dbReference type="EMBL" id="KAK3399374.1"/>
    </source>
</evidence>
<dbReference type="AlphaFoldDB" id="A0AAE0PGG0"/>
<dbReference type="Proteomes" id="UP001281003">
    <property type="component" value="Unassembled WGS sequence"/>
</dbReference>
<gene>
    <name evidence="4" type="ORF">B0T20DRAFT_198367</name>
</gene>
<accession>A0AAE0PGG0</accession>
<keyword evidence="2" id="KW-0472">Membrane</keyword>
<protein>
    <recommendedName>
        <fullName evidence="6">Transmembrane protein</fullName>
    </recommendedName>
</protein>
<dbReference type="EMBL" id="JAUTDP010000005">
    <property type="protein sequence ID" value="KAK3399374.1"/>
    <property type="molecule type" value="Genomic_DNA"/>
</dbReference>
<feature type="transmembrane region" description="Helical" evidence="2">
    <location>
        <begin position="82"/>
        <end position="103"/>
    </location>
</feature>
<keyword evidence="5" id="KW-1185">Reference proteome</keyword>
<evidence type="ECO:0000256" key="2">
    <source>
        <dbReference type="SAM" id="Phobius"/>
    </source>
</evidence>
<keyword evidence="3" id="KW-0732">Signal</keyword>
<reference evidence="4" key="1">
    <citation type="journal article" date="2023" name="Mol. Phylogenet. Evol.">
        <title>Genome-scale phylogeny and comparative genomics of the fungal order Sordariales.</title>
        <authorList>
            <person name="Hensen N."/>
            <person name="Bonometti L."/>
            <person name="Westerberg I."/>
            <person name="Brannstrom I.O."/>
            <person name="Guillou S."/>
            <person name="Cros-Aarteil S."/>
            <person name="Calhoun S."/>
            <person name="Haridas S."/>
            <person name="Kuo A."/>
            <person name="Mondo S."/>
            <person name="Pangilinan J."/>
            <person name="Riley R."/>
            <person name="LaButti K."/>
            <person name="Andreopoulos B."/>
            <person name="Lipzen A."/>
            <person name="Chen C."/>
            <person name="Yan M."/>
            <person name="Daum C."/>
            <person name="Ng V."/>
            <person name="Clum A."/>
            <person name="Steindorff A."/>
            <person name="Ohm R.A."/>
            <person name="Martin F."/>
            <person name="Silar P."/>
            <person name="Natvig D.O."/>
            <person name="Lalanne C."/>
            <person name="Gautier V."/>
            <person name="Ament-Velasquez S.L."/>
            <person name="Kruys A."/>
            <person name="Hutchinson M.I."/>
            <person name="Powell A.J."/>
            <person name="Barry K."/>
            <person name="Miller A.N."/>
            <person name="Grigoriev I.V."/>
            <person name="Debuchy R."/>
            <person name="Gladieux P."/>
            <person name="Hiltunen Thoren M."/>
            <person name="Johannesson H."/>
        </authorList>
    </citation>
    <scope>NUCLEOTIDE SEQUENCE</scope>
    <source>
        <strain evidence="4">FGSC 1904</strain>
    </source>
</reference>
<keyword evidence="2" id="KW-0812">Transmembrane</keyword>
<feature type="region of interest" description="Disordered" evidence="1">
    <location>
        <begin position="111"/>
        <end position="131"/>
    </location>
</feature>
<evidence type="ECO:0000256" key="3">
    <source>
        <dbReference type="SAM" id="SignalP"/>
    </source>
</evidence>
<evidence type="ECO:0000313" key="5">
    <source>
        <dbReference type="Proteomes" id="UP001281003"/>
    </source>
</evidence>
<evidence type="ECO:0008006" key="6">
    <source>
        <dbReference type="Google" id="ProtNLM"/>
    </source>
</evidence>
<name>A0AAE0PGG0_SORBR</name>
<feature type="chain" id="PRO_5041958142" description="Transmembrane protein" evidence="3">
    <location>
        <begin position="26"/>
        <end position="131"/>
    </location>
</feature>
<keyword evidence="2" id="KW-1133">Transmembrane helix</keyword>
<feature type="signal peptide" evidence="3">
    <location>
        <begin position="1"/>
        <end position="25"/>
    </location>
</feature>
<proteinExistence type="predicted"/>
<comment type="caution">
    <text evidence="4">The sequence shown here is derived from an EMBL/GenBank/DDBJ whole genome shotgun (WGS) entry which is preliminary data.</text>
</comment>
<evidence type="ECO:0000256" key="1">
    <source>
        <dbReference type="SAM" id="MobiDB-lite"/>
    </source>
</evidence>